<evidence type="ECO:0000256" key="3">
    <source>
        <dbReference type="ARBA" id="ARBA00023125"/>
    </source>
</evidence>
<dbReference type="InterPro" id="IPR013762">
    <property type="entry name" value="Integrase-like_cat_sf"/>
</dbReference>
<dbReference type="Proteomes" id="UP001441944">
    <property type="component" value="Unassembled WGS sequence"/>
</dbReference>
<dbReference type="InterPro" id="IPR050090">
    <property type="entry name" value="Tyrosine_recombinase_XerCD"/>
</dbReference>
<dbReference type="PANTHER" id="PTHR30349">
    <property type="entry name" value="PHAGE INTEGRASE-RELATED"/>
    <property type="match status" value="1"/>
</dbReference>
<dbReference type="CDD" id="cd01184">
    <property type="entry name" value="INT_C_like_1"/>
    <property type="match status" value="1"/>
</dbReference>
<feature type="domain" description="DUF6538" evidence="5">
    <location>
        <begin position="10"/>
        <end position="61"/>
    </location>
</feature>
<dbReference type="Gene3D" id="1.10.443.10">
    <property type="entry name" value="Intergrase catalytic core"/>
    <property type="match status" value="1"/>
</dbReference>
<evidence type="ECO:0000313" key="7">
    <source>
        <dbReference type="Proteomes" id="UP001441944"/>
    </source>
</evidence>
<name>A0ABQ0AS62_9RHOB</name>
<sequence>MALPKVDHTIRLRGRYHAKIRVPEAIRKHWNGKDVYQKSLKTSDPKVAEKEVRRIRAIMDTQAEQAKAEEGWQALARHLPPDQKALLDGAGGLSGLLKQFQDGKAALAFMAAGTPADAGGIEFDDGPIGYVFGTPYETPPVKVVTDNYTVSEELQVAVAEHRAASAAVRAQTNARGRVLRQIGEDVDLVGDVFSLRDLIEDWAPSVDPHTAENGRTYVRRFTEFHGEIALQNLTDDQFREFTDALKGLPKVQSGKRREMTFQQLIADAKKTGAETIGFSTRKKYFDMLKGLMSHAIARGFVKVDPWAHMKLVKPKAKHSAEKPRRAFTAEEVRKILEFVKGSNAEQYGVTTIDRWAPWIAAHHGLRLQEACQLMKEDFKDIGGIWSMQITDEGEEQKTKNAASVRWVPVHPVLIAAGLRGVVEARPDGAFAFNEWGRYSKKLEELTPDNRGRVSAKFGKRFNTLLRQKMGIKDSKAVFHSFRHRFKDACDNVNISDPHRRYLSGRANADVTEGGYGDGAGMRYLLVSLKQVDPMRG</sequence>
<comment type="similarity">
    <text evidence="1">Belongs to the 'phage' integrase family.</text>
</comment>
<protein>
    <recommendedName>
        <fullName evidence="5">DUF6538 domain-containing protein</fullName>
    </recommendedName>
</protein>
<evidence type="ECO:0000313" key="6">
    <source>
        <dbReference type="EMBL" id="GAA6198690.1"/>
    </source>
</evidence>
<proteinExistence type="inferred from homology"/>
<keyword evidence="2" id="KW-0229">DNA integration</keyword>
<keyword evidence="4" id="KW-0233">DNA recombination</keyword>
<evidence type="ECO:0000256" key="1">
    <source>
        <dbReference type="ARBA" id="ARBA00008857"/>
    </source>
</evidence>
<dbReference type="SUPFAM" id="SSF56349">
    <property type="entry name" value="DNA breaking-rejoining enzymes"/>
    <property type="match status" value="1"/>
</dbReference>
<organism evidence="6 7">
    <name type="scientific">Pseudophaeobacter arcticus</name>
    <dbReference type="NCBI Taxonomy" id="385492"/>
    <lineage>
        <taxon>Bacteria</taxon>
        <taxon>Pseudomonadati</taxon>
        <taxon>Pseudomonadota</taxon>
        <taxon>Alphaproteobacteria</taxon>
        <taxon>Rhodobacterales</taxon>
        <taxon>Paracoccaceae</taxon>
        <taxon>Pseudophaeobacter</taxon>
    </lineage>
</organism>
<dbReference type="InterPro" id="IPR046668">
    <property type="entry name" value="DUF6538"/>
</dbReference>
<reference evidence="6 7" key="1">
    <citation type="submission" date="2024-04" db="EMBL/GenBank/DDBJ databases">
        <title>Draft genome sequence of Pseudophaeobacter arcticus NBRC 116598.</title>
        <authorList>
            <person name="Miyakawa T."/>
            <person name="Kusuya Y."/>
            <person name="Miura T."/>
        </authorList>
    </citation>
    <scope>NUCLEOTIDE SEQUENCE [LARGE SCALE GENOMIC DNA]</scope>
    <source>
        <strain evidence="6 7">SU-CL00105</strain>
    </source>
</reference>
<dbReference type="RefSeq" id="WP_353402645.1">
    <property type="nucleotide sequence ID" value="NZ_BAABWU010000028.1"/>
</dbReference>
<keyword evidence="3" id="KW-0238">DNA-binding</keyword>
<evidence type="ECO:0000259" key="5">
    <source>
        <dbReference type="Pfam" id="PF20172"/>
    </source>
</evidence>
<dbReference type="Gene3D" id="1.10.150.130">
    <property type="match status" value="1"/>
</dbReference>
<dbReference type="Pfam" id="PF20172">
    <property type="entry name" value="DUF6538"/>
    <property type="match status" value="1"/>
</dbReference>
<dbReference type="InterPro" id="IPR010998">
    <property type="entry name" value="Integrase_recombinase_N"/>
</dbReference>
<gene>
    <name evidence="6" type="ORF">NBRC116598_41350</name>
</gene>
<comment type="caution">
    <text evidence="6">The sequence shown here is derived from an EMBL/GenBank/DDBJ whole genome shotgun (WGS) entry which is preliminary data.</text>
</comment>
<dbReference type="InterPro" id="IPR011010">
    <property type="entry name" value="DNA_brk_join_enz"/>
</dbReference>
<keyword evidence="7" id="KW-1185">Reference proteome</keyword>
<evidence type="ECO:0000256" key="4">
    <source>
        <dbReference type="ARBA" id="ARBA00023172"/>
    </source>
</evidence>
<accession>A0ABQ0AS62</accession>
<evidence type="ECO:0000256" key="2">
    <source>
        <dbReference type="ARBA" id="ARBA00022908"/>
    </source>
</evidence>
<dbReference type="EMBL" id="BAABWU010000028">
    <property type="protein sequence ID" value="GAA6198690.1"/>
    <property type="molecule type" value="Genomic_DNA"/>
</dbReference>
<dbReference type="PANTHER" id="PTHR30349:SF41">
    <property type="entry name" value="INTEGRASE_RECOMBINASE PROTEIN MJ0367-RELATED"/>
    <property type="match status" value="1"/>
</dbReference>